<feature type="transmembrane region" description="Helical" evidence="2">
    <location>
        <begin position="106"/>
        <end position="129"/>
    </location>
</feature>
<dbReference type="EMBL" id="MGFR01000001">
    <property type="protein sequence ID" value="OGM10154.1"/>
    <property type="molecule type" value="Genomic_DNA"/>
</dbReference>
<protein>
    <recommendedName>
        <fullName evidence="5">DUF304 domain-containing protein</fullName>
    </recommendedName>
</protein>
<dbReference type="Proteomes" id="UP000176778">
    <property type="component" value="Unassembled WGS sequence"/>
</dbReference>
<accession>A0A1F7X4Y0</accession>
<evidence type="ECO:0008006" key="5">
    <source>
        <dbReference type="Google" id="ProtNLM"/>
    </source>
</evidence>
<comment type="caution">
    <text evidence="3">The sequence shown here is derived from an EMBL/GenBank/DDBJ whole genome shotgun (WGS) entry which is preliminary data.</text>
</comment>
<feature type="region of interest" description="Disordered" evidence="1">
    <location>
        <begin position="1"/>
        <end position="33"/>
    </location>
</feature>
<keyword evidence="2" id="KW-0472">Membrane</keyword>
<evidence type="ECO:0000256" key="2">
    <source>
        <dbReference type="SAM" id="Phobius"/>
    </source>
</evidence>
<feature type="transmembrane region" description="Helical" evidence="2">
    <location>
        <begin position="75"/>
        <end position="100"/>
    </location>
</feature>
<dbReference type="STRING" id="1802479.A2Y68_01810"/>
<sequence>MPDIFITDSEEKDSPAPTPSVFPEPKTATQRERLTGHTHNPLASYSYFPDNVTFENREKEEKIILLLRRHPVTNLTWIMVGALMLLAPVILTVFPFLSFLPARFQFVAVLGWYMVSFAFVLEKFVVWYYDIFIITNERVLDIDFYNLIYKEVTDASLDKIQDVTYSVGGVGRAIFNYGDVLIQTAAELENLRFQAIPWPDKVAKILQDIRMEEKKAKD</sequence>
<keyword evidence="2" id="KW-1133">Transmembrane helix</keyword>
<dbReference type="AlphaFoldDB" id="A0A1F7X4Y0"/>
<gene>
    <name evidence="3" type="ORF">A2Y68_01810</name>
</gene>
<organism evidence="3 4">
    <name type="scientific">Candidatus Woesebacteria bacterium RBG_13_46_13</name>
    <dbReference type="NCBI Taxonomy" id="1802479"/>
    <lineage>
        <taxon>Bacteria</taxon>
        <taxon>Candidatus Woeseibacteriota</taxon>
    </lineage>
</organism>
<name>A0A1F7X4Y0_9BACT</name>
<keyword evidence="2" id="KW-0812">Transmembrane</keyword>
<evidence type="ECO:0000313" key="4">
    <source>
        <dbReference type="Proteomes" id="UP000176778"/>
    </source>
</evidence>
<proteinExistence type="predicted"/>
<evidence type="ECO:0000313" key="3">
    <source>
        <dbReference type="EMBL" id="OGM10154.1"/>
    </source>
</evidence>
<evidence type="ECO:0000256" key="1">
    <source>
        <dbReference type="SAM" id="MobiDB-lite"/>
    </source>
</evidence>
<reference evidence="3 4" key="1">
    <citation type="journal article" date="2016" name="Nat. Commun.">
        <title>Thousands of microbial genomes shed light on interconnected biogeochemical processes in an aquifer system.</title>
        <authorList>
            <person name="Anantharaman K."/>
            <person name="Brown C.T."/>
            <person name="Hug L.A."/>
            <person name="Sharon I."/>
            <person name="Castelle C.J."/>
            <person name="Probst A.J."/>
            <person name="Thomas B.C."/>
            <person name="Singh A."/>
            <person name="Wilkins M.J."/>
            <person name="Karaoz U."/>
            <person name="Brodie E.L."/>
            <person name="Williams K.H."/>
            <person name="Hubbard S.S."/>
            <person name="Banfield J.F."/>
        </authorList>
    </citation>
    <scope>NUCLEOTIDE SEQUENCE [LARGE SCALE GENOMIC DNA]</scope>
</reference>